<organism evidence="1 2">
    <name type="scientific">Listeria booriae</name>
    <dbReference type="NCBI Taxonomy" id="1552123"/>
    <lineage>
        <taxon>Bacteria</taxon>
        <taxon>Bacillati</taxon>
        <taxon>Bacillota</taxon>
        <taxon>Bacilli</taxon>
        <taxon>Bacillales</taxon>
        <taxon>Listeriaceae</taxon>
        <taxon>Listeria</taxon>
    </lineage>
</organism>
<reference evidence="1 2" key="1">
    <citation type="submission" date="2014-05" db="EMBL/GenBank/DDBJ databases">
        <title>Novel Listeriaceae from food processing environments.</title>
        <authorList>
            <person name="den Bakker H.C."/>
        </authorList>
    </citation>
    <scope>NUCLEOTIDE SEQUENCE [LARGE SCALE GENOMIC DNA]</scope>
    <source>
        <strain evidence="1 2">FSL A5-0281</strain>
    </source>
</reference>
<keyword evidence="2" id="KW-1185">Reference proteome</keyword>
<dbReference type="Pfam" id="PF08843">
    <property type="entry name" value="AbiEii"/>
    <property type="match status" value="1"/>
</dbReference>
<gene>
    <name evidence="1" type="ORF">EP57_12755</name>
</gene>
<dbReference type="OrthoDB" id="9780929at2"/>
<protein>
    <recommendedName>
        <fullName evidence="3">Nucleotidyl transferase AbiEii/AbiGii toxin family protein</fullName>
    </recommendedName>
</protein>
<dbReference type="EMBL" id="JNFA01000025">
    <property type="protein sequence ID" value="KGL39923.1"/>
    <property type="molecule type" value="Genomic_DNA"/>
</dbReference>
<dbReference type="RefSeq" id="WP_052167675.1">
    <property type="nucleotide sequence ID" value="NZ_CBCSHQ010000013.1"/>
</dbReference>
<dbReference type="InterPro" id="IPR014942">
    <property type="entry name" value="AbiEii"/>
</dbReference>
<accession>A0A099W693</accession>
<dbReference type="Proteomes" id="UP000029844">
    <property type="component" value="Unassembled WGS sequence"/>
</dbReference>
<name>A0A099W693_9LIST</name>
<dbReference type="GeneID" id="58718219"/>
<evidence type="ECO:0000313" key="1">
    <source>
        <dbReference type="EMBL" id="KGL39923.1"/>
    </source>
</evidence>
<evidence type="ECO:0000313" key="2">
    <source>
        <dbReference type="Proteomes" id="UP000029844"/>
    </source>
</evidence>
<proteinExistence type="predicted"/>
<dbReference type="STRING" id="1552123.EP57_12755"/>
<dbReference type="Gene3D" id="3.10.450.620">
    <property type="entry name" value="JHP933, nucleotidyltransferase-like core domain"/>
    <property type="match status" value="1"/>
</dbReference>
<comment type="caution">
    <text evidence="1">The sequence shown here is derived from an EMBL/GenBank/DDBJ whole genome shotgun (WGS) entry which is preliminary data.</text>
</comment>
<dbReference type="AlphaFoldDB" id="A0A099W693"/>
<sequence length="304" mass="35475">MHLYENKEVFNQLIVATSQVKHLPEAVVEKDYYVSLLLRCLRDELPNLVFKGGTSLSKAYHVIQRFSEDIDLTFSVRLQNTELKKAKNTILETITLLDLRIENLDKIMSRRRFNRYEVAFDPMYVSTTLKNHLLVETFAHYTPYPVEERAISNYIYEYLESIQREDVIVQFPELAPFLMRVQSLERTFVDKIFAVLDRYLEGESEGFSRHLYDLYKMSSGSALALDGVRALFEEVRRELAGDLKQNPSAILGFPVRARLLQLLTTDFYRKDYERITEQLVQEDVPYAVVKEKLIGLLEDQLPVG</sequence>
<evidence type="ECO:0008006" key="3">
    <source>
        <dbReference type="Google" id="ProtNLM"/>
    </source>
</evidence>
<dbReference type="eggNOG" id="COG2253">
    <property type="taxonomic scope" value="Bacteria"/>
</dbReference>